<evidence type="ECO:0000313" key="3">
    <source>
        <dbReference type="Proteomes" id="UP000001593"/>
    </source>
</evidence>
<dbReference type="AlphaFoldDB" id="A7SQU8"/>
<protein>
    <submittedName>
        <fullName evidence="2">Uncharacterized protein</fullName>
    </submittedName>
</protein>
<gene>
    <name evidence="2" type="ORF">NEMVEDRAFT_v1g246829</name>
</gene>
<dbReference type="PhylomeDB" id="A7SQU8"/>
<feature type="region of interest" description="Disordered" evidence="1">
    <location>
        <begin position="32"/>
        <end position="54"/>
    </location>
</feature>
<name>A7SQU8_NEMVE</name>
<keyword evidence="3" id="KW-1185">Reference proteome</keyword>
<dbReference type="OrthoDB" id="5977713at2759"/>
<organism evidence="2 3">
    <name type="scientific">Nematostella vectensis</name>
    <name type="common">Starlet sea anemone</name>
    <dbReference type="NCBI Taxonomy" id="45351"/>
    <lineage>
        <taxon>Eukaryota</taxon>
        <taxon>Metazoa</taxon>
        <taxon>Cnidaria</taxon>
        <taxon>Anthozoa</taxon>
        <taxon>Hexacorallia</taxon>
        <taxon>Actiniaria</taxon>
        <taxon>Edwardsiidae</taxon>
        <taxon>Nematostella</taxon>
    </lineage>
</organism>
<dbReference type="EMBL" id="DS469751">
    <property type="protein sequence ID" value="EDO33922.1"/>
    <property type="molecule type" value="Genomic_DNA"/>
</dbReference>
<accession>A7SQU8</accession>
<proteinExistence type="predicted"/>
<dbReference type="OMA" id="MCKKYYG"/>
<dbReference type="KEGG" id="nve:5505152"/>
<dbReference type="HOGENOM" id="CLU_1733652_0_0_1"/>
<dbReference type="InParanoid" id="A7SQU8"/>
<evidence type="ECO:0000256" key="1">
    <source>
        <dbReference type="SAM" id="MobiDB-lite"/>
    </source>
</evidence>
<dbReference type="Proteomes" id="UP000001593">
    <property type="component" value="Unassembled WGS sequence"/>
</dbReference>
<sequence length="151" mass="17442">MSEVSQESIIMTLLEQIRALEEERDSALELANKLKGSKTTECNSGNDEEATSENDTLQSVLMGLEEMRMNEEQRQINLEESQKVKNRESGMDNENYKEMLEMCKKYYGKMVSELQQEKSSLQKKVESQQSQLLDKDMLIAELQMKLGKHKP</sequence>
<reference evidence="2 3" key="1">
    <citation type="journal article" date="2007" name="Science">
        <title>Sea anemone genome reveals ancestral eumetazoan gene repertoire and genomic organization.</title>
        <authorList>
            <person name="Putnam N.H."/>
            <person name="Srivastava M."/>
            <person name="Hellsten U."/>
            <person name="Dirks B."/>
            <person name="Chapman J."/>
            <person name="Salamov A."/>
            <person name="Terry A."/>
            <person name="Shapiro H."/>
            <person name="Lindquist E."/>
            <person name="Kapitonov V.V."/>
            <person name="Jurka J."/>
            <person name="Genikhovich G."/>
            <person name="Grigoriev I.V."/>
            <person name="Lucas S.M."/>
            <person name="Steele R.E."/>
            <person name="Finnerty J.R."/>
            <person name="Technau U."/>
            <person name="Martindale M.Q."/>
            <person name="Rokhsar D.S."/>
        </authorList>
    </citation>
    <scope>NUCLEOTIDE SEQUENCE [LARGE SCALE GENOMIC DNA]</scope>
    <source>
        <strain evidence="3">CH2 X CH6</strain>
    </source>
</reference>
<evidence type="ECO:0000313" key="2">
    <source>
        <dbReference type="EMBL" id="EDO33922.1"/>
    </source>
</evidence>